<accession>A0ABS9VXL1</accession>
<sequence length="163" mass="18306">MKPPIAQTLKLDERKLPAQVFERLAERGGYIMRDRKAREENSEKAWENFGKPGRDPSSLDSVLGAIAGAGNWTPQLKMAQLRDHWDQVVGPAIAQHSTVTDLRDGVLVIRTESPNWATTLTYMIPQLTATIRERLAGLDIREIRVSGPMPQRGGGYRGYRRRG</sequence>
<protein>
    <submittedName>
        <fullName evidence="1">DUF721 domain-containing protein</fullName>
    </submittedName>
</protein>
<dbReference type="Pfam" id="PF05258">
    <property type="entry name" value="DciA"/>
    <property type="match status" value="1"/>
</dbReference>
<evidence type="ECO:0000313" key="2">
    <source>
        <dbReference type="Proteomes" id="UP000710815"/>
    </source>
</evidence>
<dbReference type="PANTHER" id="PTHR36456:SF1">
    <property type="entry name" value="UPF0232 PROTEIN SCO3875"/>
    <property type="match status" value="1"/>
</dbReference>
<comment type="caution">
    <text evidence="1">The sequence shown here is derived from an EMBL/GenBank/DDBJ whole genome shotgun (WGS) entry which is preliminary data.</text>
</comment>
<reference evidence="1 2" key="1">
    <citation type="journal article" date="2021" name="Environ. Microbiol.">
        <title>Genetic insights into the dark matter of the mammalian gut microbiota through targeted genome reconstruction.</title>
        <authorList>
            <person name="Lugli G.A."/>
            <person name="Alessandri G."/>
            <person name="Milani C."/>
            <person name="Viappiani A."/>
            <person name="Fontana F."/>
            <person name="Tarracchini C."/>
            <person name="Mancabelli L."/>
            <person name="Argentini C."/>
            <person name="Ruiz L."/>
            <person name="Margolles A."/>
            <person name="van Sinderen D."/>
            <person name="Turroni F."/>
            <person name="Ventura M."/>
        </authorList>
    </citation>
    <scope>NUCLEOTIDE SEQUENCE [LARGE SCALE GENOMIC DNA]</scope>
    <source>
        <strain evidence="1 2">MA1</strain>
    </source>
</reference>
<evidence type="ECO:0000313" key="1">
    <source>
        <dbReference type="EMBL" id="MCH9276833.1"/>
    </source>
</evidence>
<dbReference type="Proteomes" id="UP000710815">
    <property type="component" value="Unassembled WGS sequence"/>
</dbReference>
<proteinExistence type="predicted"/>
<organism evidence="1 2">
    <name type="scientific">Bifidobacterium amazonense</name>
    <dbReference type="NCBI Taxonomy" id="2809027"/>
    <lineage>
        <taxon>Bacteria</taxon>
        <taxon>Bacillati</taxon>
        <taxon>Actinomycetota</taxon>
        <taxon>Actinomycetes</taxon>
        <taxon>Bifidobacteriales</taxon>
        <taxon>Bifidobacteriaceae</taxon>
        <taxon>Bifidobacterium</taxon>
    </lineage>
</organism>
<reference evidence="1 2" key="2">
    <citation type="journal article" date="2021" name="Syst. Appl. Microbiol.">
        <title>Phylogenetic classification of ten novel species belonging to the genus Bifidobacterium comprising B. phasiani sp. nov., B. pongonis sp. nov., B. saguinibicoloris sp. nov., B. colobi sp. nov., B. simiiventris sp. nov., B. santillanense sp. nov., B. miconis sp. nov., B. amazonense sp. nov., B. pluvialisilvae sp. nov., and B. miconisargentati sp. nov.</title>
        <authorList>
            <person name="Lugli G.A."/>
            <person name="Calvete-Torre I."/>
            <person name="Alessandri G."/>
            <person name="Milani C."/>
            <person name="Turroni F."/>
            <person name="Laiolo P."/>
            <person name="Ossiprandi M.C."/>
            <person name="Margolles A."/>
            <person name="Ruiz L."/>
            <person name="Ventura M."/>
        </authorList>
    </citation>
    <scope>NUCLEOTIDE SEQUENCE [LARGE SCALE GENOMIC DNA]</scope>
    <source>
        <strain evidence="1 2">MA1</strain>
    </source>
</reference>
<dbReference type="PANTHER" id="PTHR36456">
    <property type="entry name" value="UPF0232 PROTEIN SCO3875"/>
    <property type="match status" value="1"/>
</dbReference>
<dbReference type="RefSeq" id="WP_241514638.1">
    <property type="nucleotide sequence ID" value="NZ_JAFEJT020000059.1"/>
</dbReference>
<keyword evidence="2" id="KW-1185">Reference proteome</keyword>
<name>A0ABS9VXL1_9BIFI</name>
<dbReference type="EMBL" id="JAFEJT020000059">
    <property type="protein sequence ID" value="MCH9276833.1"/>
    <property type="molecule type" value="Genomic_DNA"/>
</dbReference>
<dbReference type="InterPro" id="IPR007922">
    <property type="entry name" value="DciA-like"/>
</dbReference>
<gene>
    <name evidence="1" type="ORF">JS533_011200</name>
</gene>